<evidence type="ECO:0000313" key="2">
    <source>
        <dbReference type="EMBL" id="KAE8940584.1"/>
    </source>
</evidence>
<evidence type="ECO:0000313" key="11">
    <source>
        <dbReference type="EMBL" id="KAE9320177.1"/>
    </source>
</evidence>
<feature type="signal peptide" evidence="1">
    <location>
        <begin position="1"/>
        <end position="17"/>
    </location>
</feature>
<protein>
    <recommendedName>
        <fullName evidence="22">Pectate lyase</fullName>
    </recommendedName>
</protein>
<evidence type="ECO:0000313" key="8">
    <source>
        <dbReference type="EMBL" id="KAE9238988.1"/>
    </source>
</evidence>
<sequence length="73" mass="7778">MVLTSYILTVGLWSTVGRQLRAGSVGNMYTGSSIGVHVRQNRVDGGVYQNVSGCLRASLDFSRCGSVSGLREP</sequence>
<dbReference type="EMBL" id="QXGA01000380">
    <property type="protein sequence ID" value="KAE9146892.1"/>
    <property type="molecule type" value="Genomic_DNA"/>
</dbReference>
<evidence type="ECO:0000313" key="4">
    <source>
        <dbReference type="EMBL" id="KAE9065929.1"/>
    </source>
</evidence>
<comment type="caution">
    <text evidence="7">The sequence shown here is derived from an EMBL/GenBank/DDBJ whole genome shotgun (WGS) entry which is preliminary data.</text>
</comment>
<dbReference type="EMBL" id="QXFX01000339">
    <property type="protein sequence ID" value="KAE9119626.1"/>
    <property type="molecule type" value="Genomic_DNA"/>
</dbReference>
<feature type="chain" id="PRO_5036380931" description="Pectate lyase" evidence="1">
    <location>
        <begin position="18"/>
        <end position="73"/>
    </location>
</feature>
<keyword evidence="1" id="KW-0732">Signal</keyword>
<evidence type="ECO:0000313" key="13">
    <source>
        <dbReference type="Proteomes" id="UP000433483"/>
    </source>
</evidence>
<evidence type="ECO:0000313" key="12">
    <source>
        <dbReference type="Proteomes" id="UP000429523"/>
    </source>
</evidence>
<evidence type="ECO:0000313" key="18">
    <source>
        <dbReference type="Proteomes" id="UP000460718"/>
    </source>
</evidence>
<dbReference type="EMBL" id="QXFZ01004054">
    <property type="protein sequence ID" value="KAE9065929.1"/>
    <property type="molecule type" value="Genomic_DNA"/>
</dbReference>
<evidence type="ECO:0000313" key="9">
    <source>
        <dbReference type="EMBL" id="KAE9240387.1"/>
    </source>
</evidence>
<evidence type="ECO:0000313" key="17">
    <source>
        <dbReference type="Proteomes" id="UP000441208"/>
    </source>
</evidence>
<evidence type="ECO:0000313" key="16">
    <source>
        <dbReference type="Proteomes" id="UP000440732"/>
    </source>
</evidence>
<dbReference type="EMBL" id="QXGE01000374">
    <property type="protein sequence ID" value="KAE9314355.1"/>
    <property type="molecule type" value="Genomic_DNA"/>
</dbReference>
<dbReference type="EMBL" id="QXFW01000374">
    <property type="protein sequence ID" value="KAE9014340.1"/>
    <property type="molecule type" value="Genomic_DNA"/>
</dbReference>
<dbReference type="Proteomes" id="UP000440367">
    <property type="component" value="Unassembled WGS sequence"/>
</dbReference>
<evidence type="ECO:0000256" key="1">
    <source>
        <dbReference type="SAM" id="SignalP"/>
    </source>
</evidence>
<dbReference type="EMBL" id="QXFY01001351">
    <property type="protein sequence ID" value="KAE9320177.1"/>
    <property type="molecule type" value="Genomic_DNA"/>
</dbReference>
<dbReference type="Proteomes" id="UP000488956">
    <property type="component" value="Unassembled WGS sequence"/>
</dbReference>
<dbReference type="Proteomes" id="UP000440732">
    <property type="component" value="Unassembled WGS sequence"/>
</dbReference>
<evidence type="ECO:0000313" key="14">
    <source>
        <dbReference type="Proteomes" id="UP000437068"/>
    </source>
</evidence>
<evidence type="ECO:0000313" key="20">
    <source>
        <dbReference type="Proteomes" id="UP000486351"/>
    </source>
</evidence>
<evidence type="ECO:0000313" key="3">
    <source>
        <dbReference type="EMBL" id="KAE9014340.1"/>
    </source>
</evidence>
<organism evidence="7 13">
    <name type="scientific">Phytophthora fragariae</name>
    <dbReference type="NCBI Taxonomy" id="53985"/>
    <lineage>
        <taxon>Eukaryota</taxon>
        <taxon>Sar</taxon>
        <taxon>Stramenopiles</taxon>
        <taxon>Oomycota</taxon>
        <taxon>Peronosporomycetes</taxon>
        <taxon>Peronosporales</taxon>
        <taxon>Peronosporaceae</taxon>
        <taxon>Phytophthora</taxon>
    </lineage>
</organism>
<evidence type="ECO:0000313" key="21">
    <source>
        <dbReference type="Proteomes" id="UP000488956"/>
    </source>
</evidence>
<dbReference type="Proteomes" id="UP000476176">
    <property type="component" value="Unassembled WGS sequence"/>
</dbReference>
<proteinExistence type="predicted"/>
<dbReference type="Proteomes" id="UP000437068">
    <property type="component" value="Unassembled WGS sequence"/>
</dbReference>
<dbReference type="EMBL" id="QXGC01000374">
    <property type="protein sequence ID" value="KAE9238988.1"/>
    <property type="molecule type" value="Genomic_DNA"/>
</dbReference>
<evidence type="ECO:0000313" key="15">
    <source>
        <dbReference type="Proteomes" id="UP000440367"/>
    </source>
</evidence>
<dbReference type="Proteomes" id="UP000433483">
    <property type="component" value="Unassembled WGS sequence"/>
</dbReference>
<dbReference type="AlphaFoldDB" id="A0A6A3YGI6"/>
<keyword evidence="13" id="KW-1185">Reference proteome</keyword>
<name>A0A6A3YGI6_9STRA</name>
<evidence type="ECO:0000313" key="6">
    <source>
        <dbReference type="EMBL" id="KAE9146892.1"/>
    </source>
</evidence>
<evidence type="ECO:0000313" key="5">
    <source>
        <dbReference type="EMBL" id="KAE9119626.1"/>
    </source>
</evidence>
<evidence type="ECO:0000313" key="10">
    <source>
        <dbReference type="EMBL" id="KAE9314355.1"/>
    </source>
</evidence>
<dbReference type="Proteomes" id="UP000486351">
    <property type="component" value="Unassembled WGS sequence"/>
</dbReference>
<reference evidence="12 13" key="1">
    <citation type="submission" date="2018-08" db="EMBL/GenBank/DDBJ databases">
        <title>Genomic investigation of the strawberry pathogen Phytophthora fragariae indicates pathogenicity is determined by transcriptional variation in three key races.</title>
        <authorList>
            <person name="Adams T.M."/>
            <person name="Armitage A.D."/>
            <person name="Sobczyk M.K."/>
            <person name="Bates H.J."/>
            <person name="Dunwell J.M."/>
            <person name="Nellist C.F."/>
            <person name="Harrison R.J."/>
        </authorList>
    </citation>
    <scope>NUCLEOTIDE SEQUENCE [LARGE SCALE GENOMIC DNA]</scope>
    <source>
        <strain evidence="10 14">A4</strain>
        <strain evidence="9 15">BC-1</strain>
        <strain evidence="8 19">BC-23</strain>
        <strain evidence="7 13">NOV-27</strain>
        <strain evidence="6 16">NOV-5</strain>
        <strain evidence="4 17">NOV-71</strain>
        <strain evidence="11 20">NOV-77</strain>
        <strain evidence="2 12">NOV-9</strain>
        <strain evidence="5 21">ONT-3</strain>
        <strain evidence="3 18">SCRP245</strain>
    </source>
</reference>
<evidence type="ECO:0000313" key="7">
    <source>
        <dbReference type="EMBL" id="KAE9218516.1"/>
    </source>
</evidence>
<dbReference type="EMBL" id="QXGF01000415">
    <property type="protein sequence ID" value="KAE8940584.1"/>
    <property type="molecule type" value="Genomic_DNA"/>
</dbReference>
<evidence type="ECO:0008006" key="22">
    <source>
        <dbReference type="Google" id="ProtNLM"/>
    </source>
</evidence>
<dbReference type="EMBL" id="QXGB01000345">
    <property type="protein sequence ID" value="KAE9218516.1"/>
    <property type="molecule type" value="Genomic_DNA"/>
</dbReference>
<dbReference type="Proteomes" id="UP000441208">
    <property type="component" value="Unassembled WGS sequence"/>
</dbReference>
<dbReference type="Proteomes" id="UP000460718">
    <property type="component" value="Unassembled WGS sequence"/>
</dbReference>
<dbReference type="EMBL" id="QXGD01000413">
    <property type="protein sequence ID" value="KAE9240387.1"/>
    <property type="molecule type" value="Genomic_DNA"/>
</dbReference>
<accession>A0A6A3YGI6</accession>
<evidence type="ECO:0000313" key="19">
    <source>
        <dbReference type="Proteomes" id="UP000476176"/>
    </source>
</evidence>
<gene>
    <name evidence="10" type="ORF">PF001_g8318</name>
    <name evidence="9" type="ORF">PF002_g9790</name>
    <name evidence="8" type="ORF">PF004_g8169</name>
    <name evidence="7" type="ORF">PF005_g8244</name>
    <name evidence="6" type="ORF">PF006_g8392</name>
    <name evidence="4" type="ORF">PF007_g28670</name>
    <name evidence="11" type="ORF">PF008_g18092</name>
    <name evidence="2" type="ORF">PF009_g9617</name>
    <name evidence="5" type="ORF">PF010_g7802</name>
    <name evidence="3" type="ORF">PF011_g8111</name>
</gene>
<dbReference type="Proteomes" id="UP000429523">
    <property type="component" value="Unassembled WGS sequence"/>
</dbReference>